<evidence type="ECO:0000256" key="15">
    <source>
        <dbReference type="RuleBase" id="RU000461"/>
    </source>
</evidence>
<keyword evidence="9" id="KW-0492">Microsome</keyword>
<evidence type="ECO:0000256" key="11">
    <source>
        <dbReference type="ARBA" id="ARBA00023004"/>
    </source>
</evidence>
<dbReference type="InterPro" id="IPR050196">
    <property type="entry name" value="Cytochrome_P450_Monoox"/>
</dbReference>
<dbReference type="Pfam" id="PF00067">
    <property type="entry name" value="p450"/>
    <property type="match status" value="1"/>
</dbReference>
<comment type="function">
    <text evidence="2">May be involved in the metabolism of insect hormones and in the breakdown of synthetic insecticides.</text>
</comment>
<evidence type="ECO:0000256" key="14">
    <source>
        <dbReference type="PIRSR" id="PIRSR602401-1"/>
    </source>
</evidence>
<comment type="similarity">
    <text evidence="5 15">Belongs to the cytochrome P450 family.</text>
</comment>
<evidence type="ECO:0000256" key="13">
    <source>
        <dbReference type="ARBA" id="ARBA00023136"/>
    </source>
</evidence>
<keyword evidence="13 16" id="KW-0472">Membrane</keyword>
<evidence type="ECO:0000256" key="7">
    <source>
        <dbReference type="ARBA" id="ARBA00022723"/>
    </source>
</evidence>
<evidence type="ECO:0000256" key="12">
    <source>
        <dbReference type="ARBA" id="ARBA00023033"/>
    </source>
</evidence>
<dbReference type="EMBL" id="JAANIC010003323">
    <property type="protein sequence ID" value="KAG5341251.1"/>
    <property type="molecule type" value="Genomic_DNA"/>
</dbReference>
<keyword evidence="16" id="KW-0812">Transmembrane</keyword>
<feature type="non-terminal residue" evidence="17">
    <location>
        <position position="512"/>
    </location>
</feature>
<dbReference type="GO" id="GO:0004497">
    <property type="term" value="F:monooxygenase activity"/>
    <property type="evidence" value="ECO:0007669"/>
    <property type="project" value="UniProtKB-KW"/>
</dbReference>
<evidence type="ECO:0000256" key="5">
    <source>
        <dbReference type="ARBA" id="ARBA00010617"/>
    </source>
</evidence>
<evidence type="ECO:0000256" key="16">
    <source>
        <dbReference type="SAM" id="Phobius"/>
    </source>
</evidence>
<dbReference type="PROSITE" id="PS00086">
    <property type="entry name" value="CYTOCHROME_P450"/>
    <property type="match status" value="1"/>
</dbReference>
<dbReference type="GO" id="GO:0005506">
    <property type="term" value="F:iron ion binding"/>
    <property type="evidence" value="ECO:0007669"/>
    <property type="project" value="InterPro"/>
</dbReference>
<evidence type="ECO:0000313" key="18">
    <source>
        <dbReference type="Proteomes" id="UP000669903"/>
    </source>
</evidence>
<organism evidence="17 18">
    <name type="scientific">Acromyrmex charruanus</name>
    <dbReference type="NCBI Taxonomy" id="2715315"/>
    <lineage>
        <taxon>Eukaryota</taxon>
        <taxon>Metazoa</taxon>
        <taxon>Ecdysozoa</taxon>
        <taxon>Arthropoda</taxon>
        <taxon>Hexapoda</taxon>
        <taxon>Insecta</taxon>
        <taxon>Pterygota</taxon>
        <taxon>Neoptera</taxon>
        <taxon>Endopterygota</taxon>
        <taxon>Hymenoptera</taxon>
        <taxon>Apocrita</taxon>
        <taxon>Aculeata</taxon>
        <taxon>Formicoidea</taxon>
        <taxon>Formicidae</taxon>
        <taxon>Myrmicinae</taxon>
        <taxon>Acromyrmex</taxon>
    </lineage>
</organism>
<protein>
    <submittedName>
        <fullName evidence="17">CP4V2 protein</fullName>
    </submittedName>
</protein>
<evidence type="ECO:0000256" key="10">
    <source>
        <dbReference type="ARBA" id="ARBA00023002"/>
    </source>
</evidence>
<dbReference type="InterPro" id="IPR036396">
    <property type="entry name" value="Cyt_P450_sf"/>
</dbReference>
<comment type="subcellular location">
    <subcellularLocation>
        <location evidence="4">Endoplasmic reticulum membrane</location>
        <topology evidence="4">Peripheral membrane protein</topology>
    </subcellularLocation>
    <subcellularLocation>
        <location evidence="3">Microsome membrane</location>
        <topology evidence="3">Peripheral membrane protein</topology>
    </subcellularLocation>
</comment>
<dbReference type="GO" id="GO:0005789">
    <property type="term" value="C:endoplasmic reticulum membrane"/>
    <property type="evidence" value="ECO:0007669"/>
    <property type="project" value="UniProtKB-SubCell"/>
</dbReference>
<comment type="cofactor">
    <cofactor evidence="1 14">
        <name>heme</name>
        <dbReference type="ChEBI" id="CHEBI:30413"/>
    </cofactor>
</comment>
<keyword evidence="8" id="KW-0256">Endoplasmic reticulum</keyword>
<gene>
    <name evidence="17" type="primary">Cyp4v2</name>
    <name evidence="17" type="ORF">G6Z76_0006196</name>
</gene>
<dbReference type="SUPFAM" id="SSF48264">
    <property type="entry name" value="Cytochrome P450"/>
    <property type="match status" value="1"/>
</dbReference>
<dbReference type="PRINTS" id="PR00463">
    <property type="entry name" value="EP450I"/>
</dbReference>
<evidence type="ECO:0000256" key="2">
    <source>
        <dbReference type="ARBA" id="ARBA00003690"/>
    </source>
</evidence>
<evidence type="ECO:0000313" key="17">
    <source>
        <dbReference type="EMBL" id="KAG5341251.1"/>
    </source>
</evidence>
<dbReference type="GO" id="GO:0016705">
    <property type="term" value="F:oxidoreductase activity, acting on paired donors, with incorporation or reduction of molecular oxygen"/>
    <property type="evidence" value="ECO:0007669"/>
    <property type="project" value="InterPro"/>
</dbReference>
<dbReference type="Gene3D" id="1.10.630.10">
    <property type="entry name" value="Cytochrome P450"/>
    <property type="match status" value="1"/>
</dbReference>
<keyword evidence="16" id="KW-1133">Transmembrane helix</keyword>
<keyword evidence="7 14" id="KW-0479">Metal-binding</keyword>
<accession>A0A836GFY7</accession>
<evidence type="ECO:0000256" key="9">
    <source>
        <dbReference type="ARBA" id="ARBA00022848"/>
    </source>
</evidence>
<keyword evidence="18" id="KW-1185">Reference proteome</keyword>
<evidence type="ECO:0000256" key="4">
    <source>
        <dbReference type="ARBA" id="ARBA00004406"/>
    </source>
</evidence>
<evidence type="ECO:0000256" key="3">
    <source>
        <dbReference type="ARBA" id="ARBA00004174"/>
    </source>
</evidence>
<name>A0A836GFY7_9HYME</name>
<keyword evidence="11 14" id="KW-0408">Iron</keyword>
<comment type="caution">
    <text evidence="17">The sequence shown here is derived from an EMBL/GenBank/DDBJ whole genome shotgun (WGS) entry which is preliminary data.</text>
</comment>
<proteinExistence type="inferred from homology"/>
<keyword evidence="10 15" id="KW-0560">Oxidoreductase</keyword>
<dbReference type="InterPro" id="IPR001128">
    <property type="entry name" value="Cyt_P450"/>
</dbReference>
<evidence type="ECO:0000256" key="6">
    <source>
        <dbReference type="ARBA" id="ARBA00022617"/>
    </source>
</evidence>
<feature type="non-terminal residue" evidence="17">
    <location>
        <position position="1"/>
    </location>
</feature>
<dbReference type="PRINTS" id="PR00385">
    <property type="entry name" value="P450"/>
</dbReference>
<dbReference type="PANTHER" id="PTHR24291:SF189">
    <property type="entry name" value="CYTOCHROME P450 4C3-RELATED"/>
    <property type="match status" value="1"/>
</dbReference>
<feature type="transmembrane region" description="Helical" evidence="16">
    <location>
        <begin position="459"/>
        <end position="476"/>
    </location>
</feature>
<evidence type="ECO:0000256" key="1">
    <source>
        <dbReference type="ARBA" id="ARBA00001971"/>
    </source>
</evidence>
<evidence type="ECO:0000256" key="8">
    <source>
        <dbReference type="ARBA" id="ARBA00022824"/>
    </source>
</evidence>
<keyword evidence="6 14" id="KW-0349">Heme</keyword>
<dbReference type="InterPro" id="IPR017972">
    <property type="entry name" value="Cyt_P450_CS"/>
</dbReference>
<dbReference type="PANTHER" id="PTHR24291">
    <property type="entry name" value="CYTOCHROME P450 FAMILY 4"/>
    <property type="match status" value="1"/>
</dbReference>
<keyword evidence="12 15" id="KW-0503">Monooxygenase</keyword>
<dbReference type="Proteomes" id="UP000669903">
    <property type="component" value="Unassembled WGS sequence"/>
</dbReference>
<reference evidence="17" key="1">
    <citation type="submission" date="2020-03" db="EMBL/GenBank/DDBJ databases">
        <title>Relaxed selection underlies rapid genomic changes in the transitions from sociality to social parasitism in ants.</title>
        <authorList>
            <person name="Bi X."/>
        </authorList>
    </citation>
    <scope>NUCLEOTIDE SEQUENCE</scope>
    <source>
        <strain evidence="17">BGI-DK2014a</strain>
        <tissue evidence="17">Whole body</tissue>
    </source>
</reference>
<dbReference type="InterPro" id="IPR002401">
    <property type="entry name" value="Cyt_P450_E_grp-I"/>
</dbReference>
<dbReference type="GO" id="GO:0020037">
    <property type="term" value="F:heme binding"/>
    <property type="evidence" value="ECO:0007669"/>
    <property type="project" value="InterPro"/>
</dbReference>
<dbReference type="AlphaFoldDB" id="A0A836GFY7"/>
<feature type="transmembrane region" description="Helical" evidence="16">
    <location>
        <begin position="7"/>
        <end position="33"/>
    </location>
</feature>
<feature type="binding site" description="axial binding residue" evidence="14">
    <location>
        <position position="454"/>
    </location>
    <ligand>
        <name>heme</name>
        <dbReference type="ChEBI" id="CHEBI:30413"/>
    </ligand>
    <ligandPart>
        <name>Fe</name>
        <dbReference type="ChEBI" id="CHEBI:18248"/>
    </ligandPart>
</feature>
<sequence>LSMFLFYYYYSNTMIVLSVVLITLTCVAIRYYIRNYCCLTYIIRNENILPGPKKYMTKYLHGNPDELLNILCILGKYFTSPFQLLKRPFVVIYEPNQVKTVLKSRHYLDKNIIFYKFAEEIFGTKLLTARESIWNQNRKIIAPGFSPNMLQRFFNTFVEESLMLTNKLEKVGVNGNEIIFFEHIATCALDIACSTIMGIKMESNKKDQYFKTVMRLKEILRYRLYSVWNESWFDKIIFNFTTLGREQQKTSKLMHSLINELIQQQLHELNKLHKTEMKTNTNKTFFNILMKAFHKKNFTQEMIRDNVITMIILTSDKITITINFVIFMLANFPEIQEKVYKELMTIYGTETLISAPVKYDDLQHMHYLDQVIKETMRLFPTTPIIGRRLTEDVKIGNFILPKNTSIIIILILMNRQEQYWPNPLKFDPDRFLPERIKDCLSDYHIPFSDGPRNCIGTKYAMISIKVILATLIRIFVFKVDKSIQIRNIKLKTDITLSTIEPLKIRIKKRDLQ</sequence>